<feature type="region of interest" description="Disordered" evidence="1">
    <location>
        <begin position="89"/>
        <end position="122"/>
    </location>
</feature>
<proteinExistence type="predicted"/>
<keyword evidence="3" id="KW-1185">Reference proteome</keyword>
<sequence>FTKLFWQFLNRTTCKCVNNFSAFSPLRLHTFPLPFLLHFVSRSFTLTSPSHCLSFAFLSFSLCHSFPNPALLHVAFCIFSTLTLPQPQCPSAPATTRTPPQVARAWTEDKLQGGDRRAGNHR</sequence>
<reference evidence="2 3" key="1">
    <citation type="journal article" date="2015" name="Sci. Rep.">
        <title>The power of single molecule real-time sequencing technology in the de novo assembly of a eukaryotic genome.</title>
        <authorList>
            <person name="Sakai H."/>
            <person name="Naito K."/>
            <person name="Ogiso-Tanaka E."/>
            <person name="Takahashi Y."/>
            <person name="Iseki K."/>
            <person name="Muto C."/>
            <person name="Satou K."/>
            <person name="Teruya K."/>
            <person name="Shiroma A."/>
            <person name="Shimoji M."/>
            <person name="Hirano T."/>
            <person name="Itoh T."/>
            <person name="Kaga A."/>
            <person name="Tomooka N."/>
        </authorList>
    </citation>
    <scope>NUCLEOTIDE SEQUENCE [LARGE SCALE GENOMIC DNA]</scope>
    <source>
        <strain evidence="3">cv. Shumari</strain>
    </source>
</reference>
<dbReference type="AlphaFoldDB" id="A0A0S3RRQ9"/>
<name>A0A0S3RRQ9_PHAAN</name>
<accession>A0A0S3RRQ9</accession>
<gene>
    <name evidence="2" type="primary">Vigan.04G043500</name>
    <name evidence="2" type="ORF">VIGAN_04043500</name>
</gene>
<organism evidence="2 3">
    <name type="scientific">Vigna angularis var. angularis</name>
    <dbReference type="NCBI Taxonomy" id="157739"/>
    <lineage>
        <taxon>Eukaryota</taxon>
        <taxon>Viridiplantae</taxon>
        <taxon>Streptophyta</taxon>
        <taxon>Embryophyta</taxon>
        <taxon>Tracheophyta</taxon>
        <taxon>Spermatophyta</taxon>
        <taxon>Magnoliopsida</taxon>
        <taxon>eudicotyledons</taxon>
        <taxon>Gunneridae</taxon>
        <taxon>Pentapetalae</taxon>
        <taxon>rosids</taxon>
        <taxon>fabids</taxon>
        <taxon>Fabales</taxon>
        <taxon>Fabaceae</taxon>
        <taxon>Papilionoideae</taxon>
        <taxon>50 kb inversion clade</taxon>
        <taxon>NPAAA clade</taxon>
        <taxon>indigoferoid/millettioid clade</taxon>
        <taxon>Phaseoleae</taxon>
        <taxon>Vigna</taxon>
    </lineage>
</organism>
<evidence type="ECO:0000313" key="3">
    <source>
        <dbReference type="Proteomes" id="UP000291084"/>
    </source>
</evidence>
<dbReference type="EMBL" id="AP015037">
    <property type="protein sequence ID" value="BAT83306.1"/>
    <property type="molecule type" value="Genomic_DNA"/>
</dbReference>
<protein>
    <submittedName>
        <fullName evidence="2">Uncharacterized protein</fullName>
    </submittedName>
</protein>
<evidence type="ECO:0000256" key="1">
    <source>
        <dbReference type="SAM" id="MobiDB-lite"/>
    </source>
</evidence>
<feature type="compositionally biased region" description="Basic and acidic residues" evidence="1">
    <location>
        <begin position="106"/>
        <end position="122"/>
    </location>
</feature>
<dbReference type="Proteomes" id="UP000291084">
    <property type="component" value="Chromosome 4"/>
</dbReference>
<feature type="non-terminal residue" evidence="2">
    <location>
        <position position="1"/>
    </location>
</feature>
<evidence type="ECO:0000313" key="2">
    <source>
        <dbReference type="EMBL" id="BAT83306.1"/>
    </source>
</evidence>